<reference evidence="2 3" key="2">
    <citation type="journal article" date="2018" name="Proc. Natl. Acad. Sci.">
        <title>RNAi is a critical determinant of centromere evolution in closely related fungi.</title>
        <authorList>
            <person name="Yadav V."/>
            <person name="Sun S."/>
            <person name="Billmyre R.B."/>
            <person name="Thimmappa B.C."/>
            <person name="Shea T."/>
            <person name="Lintner R."/>
            <person name="Bakkeren G."/>
            <person name="Cuomo C.A."/>
            <person name="Heitman J."/>
            <person name="Sanyal K."/>
        </authorList>
    </citation>
    <scope>NUCLEOTIDE SEQUENCE [LARGE SCALE GENOMIC DNA]</scope>
    <source>
        <strain evidence="2 3">R265</strain>
    </source>
</reference>
<gene>
    <name evidence="2" type="ORF">CNBG_3280</name>
</gene>
<evidence type="ECO:0000256" key="1">
    <source>
        <dbReference type="SAM" id="MobiDB-lite"/>
    </source>
</evidence>
<dbReference type="KEGG" id="cdeu:CNBG_3280"/>
<accession>A0A095CAH9</accession>
<feature type="region of interest" description="Disordered" evidence="1">
    <location>
        <begin position="49"/>
        <end position="81"/>
    </location>
</feature>
<dbReference type="RefSeq" id="XP_062883254.1">
    <property type="nucleotide sequence ID" value="XM_063027299.1"/>
</dbReference>
<sequence>MDVNENIHPTEQPDSSPSASARAREVGTEQDTLDKGIAQVIKEFVSPAQARDPSVVERASDAVRAGFKESTGKDFPIQDRQ</sequence>
<feature type="region of interest" description="Disordered" evidence="1">
    <location>
        <begin position="1"/>
        <end position="33"/>
    </location>
</feature>
<dbReference type="OrthoDB" id="3050608at2759"/>
<dbReference type="AlphaFoldDB" id="A0A095CAH9"/>
<keyword evidence="3" id="KW-1185">Reference proteome</keyword>
<dbReference type="PANTHER" id="PTHR40462:SF1">
    <property type="entry name" value="EXPRESSED PROTEIN"/>
    <property type="match status" value="1"/>
</dbReference>
<organism evidence="2 3">
    <name type="scientific">Cryptococcus deuterogattii (strain R265)</name>
    <name type="common">Cryptococcus gattii VGII (strain R265)</name>
    <dbReference type="NCBI Taxonomy" id="294750"/>
    <lineage>
        <taxon>Eukaryota</taxon>
        <taxon>Fungi</taxon>
        <taxon>Dikarya</taxon>
        <taxon>Basidiomycota</taxon>
        <taxon>Agaricomycotina</taxon>
        <taxon>Tremellomycetes</taxon>
        <taxon>Tremellales</taxon>
        <taxon>Cryptococcaceae</taxon>
        <taxon>Cryptococcus</taxon>
        <taxon>Cryptococcus gattii species complex</taxon>
    </lineage>
</organism>
<dbReference type="VEuPathDB" id="FungiDB:CNBG_3280"/>
<evidence type="ECO:0000313" key="3">
    <source>
        <dbReference type="Proteomes" id="UP000029445"/>
    </source>
</evidence>
<dbReference type="HOGENOM" id="CLU_2573818_0_0_1"/>
<dbReference type="OMA" id="NIHATEQ"/>
<dbReference type="STRING" id="294750.A0A095CAH9"/>
<dbReference type="GeneID" id="88179574"/>
<dbReference type="PANTHER" id="PTHR40462">
    <property type="entry name" value="CHROMOSOME 1, WHOLE GENOME SHOTGUN SEQUENCE"/>
    <property type="match status" value="1"/>
</dbReference>
<proteinExistence type="predicted"/>
<feature type="compositionally biased region" description="Basic and acidic residues" evidence="1">
    <location>
        <begin position="54"/>
        <end position="81"/>
    </location>
</feature>
<evidence type="ECO:0000313" key="2">
    <source>
        <dbReference type="EMBL" id="KGB77442.1"/>
    </source>
</evidence>
<dbReference type="Proteomes" id="UP000029445">
    <property type="component" value="Chromosome 1"/>
</dbReference>
<dbReference type="EMBL" id="CP025759">
    <property type="protein sequence ID" value="KGB77442.1"/>
    <property type="molecule type" value="Genomic_DNA"/>
</dbReference>
<reference evidence="2 3" key="1">
    <citation type="journal article" date="2011" name="MBio">
        <title>Genome variation in Cryptococcus gattii, an emerging pathogen of immunocompetent hosts.</title>
        <authorList>
            <person name="D'Souza C.A."/>
            <person name="Kronstad J.W."/>
            <person name="Taylor G."/>
            <person name="Warren R."/>
            <person name="Yuen M."/>
            <person name="Hu G."/>
            <person name="Jung W.H."/>
            <person name="Sham A."/>
            <person name="Kidd S.E."/>
            <person name="Tangen K."/>
            <person name="Lee N."/>
            <person name="Zeilmaker T."/>
            <person name="Sawkins J."/>
            <person name="McVicker G."/>
            <person name="Shah S."/>
            <person name="Gnerre S."/>
            <person name="Griggs A."/>
            <person name="Zeng Q."/>
            <person name="Bartlett K."/>
            <person name="Li W."/>
            <person name="Wang X."/>
            <person name="Heitman J."/>
            <person name="Stajich J.E."/>
            <person name="Fraser J.A."/>
            <person name="Meyer W."/>
            <person name="Carter D."/>
            <person name="Schein J."/>
            <person name="Krzywinski M."/>
            <person name="Kwon-Chung K.J."/>
            <person name="Varma A."/>
            <person name="Wang J."/>
            <person name="Brunham R."/>
            <person name="Fyfe M."/>
            <person name="Ouellette B.F."/>
            <person name="Siddiqui A."/>
            <person name="Marra M."/>
            <person name="Jones S."/>
            <person name="Holt R."/>
            <person name="Birren B.W."/>
            <person name="Galagan J.E."/>
            <person name="Cuomo C.A."/>
        </authorList>
    </citation>
    <scope>NUCLEOTIDE SEQUENCE [LARGE SCALE GENOMIC DNA]</scope>
    <source>
        <strain evidence="2 3">R265</strain>
    </source>
</reference>
<protein>
    <submittedName>
        <fullName evidence="2">Uncharacterized protein</fullName>
    </submittedName>
</protein>
<name>A0A095CAH9_CRYD2</name>